<proteinExistence type="predicted"/>
<evidence type="ECO:0000313" key="4">
    <source>
        <dbReference type="Proteomes" id="UP001345013"/>
    </source>
</evidence>
<dbReference type="Pfam" id="PF02179">
    <property type="entry name" value="BAG"/>
    <property type="match status" value="1"/>
</dbReference>
<dbReference type="PROSITE" id="PS00108">
    <property type="entry name" value="PROTEIN_KINASE_ST"/>
    <property type="match status" value="1"/>
</dbReference>
<feature type="compositionally biased region" description="Polar residues" evidence="1">
    <location>
        <begin position="386"/>
        <end position="400"/>
    </location>
</feature>
<feature type="region of interest" description="Disordered" evidence="1">
    <location>
        <begin position="350"/>
        <end position="475"/>
    </location>
</feature>
<dbReference type="EC" id="2.7.11.22" evidence="3"/>
<gene>
    <name evidence="3" type="primary">CDC28_2</name>
    <name evidence="3" type="ORF">LTR24_002887</name>
</gene>
<dbReference type="InterPro" id="IPR008271">
    <property type="entry name" value="Ser/Thr_kinase_AS"/>
</dbReference>
<dbReference type="EMBL" id="JAVRRG010000025">
    <property type="protein sequence ID" value="KAK5095923.1"/>
    <property type="molecule type" value="Genomic_DNA"/>
</dbReference>
<feature type="domain" description="Protein kinase" evidence="2">
    <location>
        <begin position="1"/>
        <end position="182"/>
    </location>
</feature>
<keyword evidence="3" id="KW-0418">Kinase</keyword>
<evidence type="ECO:0000256" key="1">
    <source>
        <dbReference type="SAM" id="MobiDB-lite"/>
    </source>
</evidence>
<feature type="compositionally biased region" description="Basic and acidic residues" evidence="1">
    <location>
        <begin position="402"/>
        <end position="445"/>
    </location>
</feature>
<comment type="caution">
    <text evidence="3">The sequence shown here is derived from an EMBL/GenBank/DDBJ whole genome shotgun (WGS) entry which is preliminary data.</text>
</comment>
<reference evidence="3 4" key="1">
    <citation type="submission" date="2023-08" db="EMBL/GenBank/DDBJ databases">
        <title>Black Yeasts Isolated from many extreme environments.</title>
        <authorList>
            <person name="Coleine C."/>
            <person name="Stajich J.E."/>
            <person name="Selbmann L."/>
        </authorList>
    </citation>
    <scope>NUCLEOTIDE SEQUENCE [LARGE SCALE GENOMIC DNA]</scope>
    <source>
        <strain evidence="3 4">CCFEE 5885</strain>
    </source>
</reference>
<name>A0ABR0KGQ8_9EURO</name>
<evidence type="ECO:0000259" key="2">
    <source>
        <dbReference type="PROSITE" id="PS50011"/>
    </source>
</evidence>
<protein>
    <submittedName>
        <fullName evidence="3">Cyclin-dependent kinase catalytic subunit</fullName>
        <ecNumber evidence="3">2.7.11.22</ecNumber>
    </submittedName>
</protein>
<feature type="compositionally biased region" description="Low complexity" evidence="1">
    <location>
        <begin position="236"/>
        <end position="248"/>
    </location>
</feature>
<dbReference type="Proteomes" id="UP001345013">
    <property type="component" value="Unassembled WGS sequence"/>
</dbReference>
<keyword evidence="3" id="KW-0808">Transferase</keyword>
<evidence type="ECO:0000313" key="3">
    <source>
        <dbReference type="EMBL" id="KAK5095923.1"/>
    </source>
</evidence>
<dbReference type="PROSITE" id="PS50011">
    <property type="entry name" value="PROTEIN_KINASE_DOM"/>
    <property type="match status" value="1"/>
</dbReference>
<dbReference type="InterPro" id="IPR058348">
    <property type="entry name" value="DUF8035"/>
</dbReference>
<organism evidence="3 4">
    <name type="scientific">Lithohypha guttulata</name>
    <dbReference type="NCBI Taxonomy" id="1690604"/>
    <lineage>
        <taxon>Eukaryota</taxon>
        <taxon>Fungi</taxon>
        <taxon>Dikarya</taxon>
        <taxon>Ascomycota</taxon>
        <taxon>Pezizomycotina</taxon>
        <taxon>Eurotiomycetes</taxon>
        <taxon>Chaetothyriomycetidae</taxon>
        <taxon>Chaetothyriales</taxon>
        <taxon>Trichomeriaceae</taxon>
        <taxon>Lithohypha</taxon>
    </lineage>
</organism>
<dbReference type="InterPro" id="IPR003103">
    <property type="entry name" value="BAG_domain"/>
</dbReference>
<dbReference type="InterPro" id="IPR011009">
    <property type="entry name" value="Kinase-like_dom_sf"/>
</dbReference>
<dbReference type="SUPFAM" id="SSF56112">
    <property type="entry name" value="Protein kinase-like (PK-like)"/>
    <property type="match status" value="1"/>
</dbReference>
<feature type="region of interest" description="Disordered" evidence="1">
    <location>
        <begin position="221"/>
        <end position="263"/>
    </location>
</feature>
<dbReference type="SMART" id="SM00220">
    <property type="entry name" value="S_TKc"/>
    <property type="match status" value="1"/>
</dbReference>
<sequence>MEYFEHGDLKQCVPGALTEEAAQNITFQVTEALQFMHVRSFAHRDLKPSNIFVVQPAPKWWVKVADFGISKCHNDNTALHTLLTGDSEFAAPEIMGFTDDTTVTNAVDMWSLGCLVTWLTIRVCLVRPQDMFPFAVGRFTPPFEKLTASGVSQSGLDFVSRLLLQNPAQRLTAEAALEHIWLAGCVELVEFDDTLSISSRQPEYISNALPVRGSPRPFIARSVADDDDNNNDALESPSLSSSKLYSPKQWPRRGRTKMSKKKVHPQALNDLGYSFSEDESGMYVIHLALSPQNIDVVYERSQYHFKQSVHSSRRPLSYHDRRTLDREPPLARPWQGSYISRVLGPRMDLFGDVPPLQRTDSDPVPPRLTKRDNAPAKPSGLKETPTHQYGSGYGSSSTPHTPEMRGDSPPRPRETTAKYQVEKNGEENRARKMADDGGEIRKFLSPEDAQYPANTPEMRHDPVPPRHEPQSRRKVTMDRSLDDYIEESDSGDEWRRRHEYAKRYVAEHTNTGRPTAYRNADSGRDLSKIQALQLYFKITLYPVIRRFIESPPVNADERVKEYRQLSETVHQKIFEAGDAIEPVGPNADETRRMRKHLYNETHEILKELDRFKP</sequence>
<keyword evidence="4" id="KW-1185">Reference proteome</keyword>
<dbReference type="InterPro" id="IPR000719">
    <property type="entry name" value="Prot_kinase_dom"/>
</dbReference>
<dbReference type="PANTHER" id="PTHR24347">
    <property type="entry name" value="SERINE/THREONINE-PROTEIN KINASE"/>
    <property type="match status" value="1"/>
</dbReference>
<dbReference type="Pfam" id="PF26118">
    <property type="entry name" value="DUF8035"/>
    <property type="match status" value="1"/>
</dbReference>
<dbReference type="GO" id="GO:0004693">
    <property type="term" value="F:cyclin-dependent protein serine/threonine kinase activity"/>
    <property type="evidence" value="ECO:0007669"/>
    <property type="project" value="UniProtKB-EC"/>
</dbReference>
<feature type="compositionally biased region" description="Basic residues" evidence="1">
    <location>
        <begin position="250"/>
        <end position="263"/>
    </location>
</feature>
<feature type="compositionally biased region" description="Basic and acidic residues" evidence="1">
    <location>
        <begin position="457"/>
        <end position="475"/>
    </location>
</feature>
<accession>A0ABR0KGQ8</accession>
<dbReference type="Pfam" id="PF00069">
    <property type="entry name" value="Pkinase"/>
    <property type="match status" value="1"/>
</dbReference>
<dbReference type="Gene3D" id="1.10.510.10">
    <property type="entry name" value="Transferase(Phosphotransferase) domain 1"/>
    <property type="match status" value="1"/>
</dbReference>